<dbReference type="Proteomes" id="UP000247498">
    <property type="component" value="Unassembled WGS sequence"/>
</dbReference>
<dbReference type="Pfam" id="PF11416">
    <property type="entry name" value="Syntaxin-5_N"/>
    <property type="match status" value="1"/>
</dbReference>
<dbReference type="EMBL" id="BDRX01000032">
    <property type="protein sequence ID" value="GBF92493.1"/>
    <property type="molecule type" value="Genomic_DNA"/>
</dbReference>
<feature type="domain" description="T-SNARE coiled-coil homology" evidence="11">
    <location>
        <begin position="227"/>
        <end position="289"/>
    </location>
</feature>
<dbReference type="GO" id="GO:0005484">
    <property type="term" value="F:SNAP receptor activity"/>
    <property type="evidence" value="ECO:0007669"/>
    <property type="project" value="InterPro"/>
</dbReference>
<dbReference type="AlphaFoldDB" id="A0A2V0P3R3"/>
<keyword evidence="7" id="KW-0175">Coiled coil</keyword>
<dbReference type="PROSITE" id="PS50192">
    <property type="entry name" value="T_SNARE"/>
    <property type="match status" value="1"/>
</dbReference>
<feature type="region of interest" description="Disordered" evidence="9">
    <location>
        <begin position="188"/>
        <end position="218"/>
    </location>
</feature>
<dbReference type="GO" id="GO:0000149">
    <property type="term" value="F:SNARE binding"/>
    <property type="evidence" value="ECO:0007669"/>
    <property type="project" value="TreeGrafter"/>
</dbReference>
<dbReference type="OrthoDB" id="421009at2759"/>
<evidence type="ECO:0000256" key="4">
    <source>
        <dbReference type="ARBA" id="ARBA00022692"/>
    </source>
</evidence>
<dbReference type="GO" id="GO:0000139">
    <property type="term" value="C:Golgi membrane"/>
    <property type="evidence" value="ECO:0007669"/>
    <property type="project" value="TreeGrafter"/>
</dbReference>
<keyword evidence="6 10" id="KW-1133">Transmembrane helix</keyword>
<feature type="transmembrane region" description="Helical" evidence="10">
    <location>
        <begin position="299"/>
        <end position="318"/>
    </location>
</feature>
<keyword evidence="8 10" id="KW-0472">Membrane</keyword>
<evidence type="ECO:0000313" key="13">
    <source>
        <dbReference type="Proteomes" id="UP000247498"/>
    </source>
</evidence>
<accession>A0A2V0P3R3</accession>
<dbReference type="FunCoup" id="A0A2V0P3R3">
    <property type="interactions" value="2193"/>
</dbReference>
<dbReference type="Pfam" id="PF05739">
    <property type="entry name" value="SNARE"/>
    <property type="match status" value="1"/>
</dbReference>
<proteinExistence type="inferred from homology"/>
<sequence length="319" mass="34438">MRAGTSLRDRTAEFQSIAERLQKAQGASAGPYSQNGGAAAHNPAKAAVLQQSEFARKASQIGLAIHKTSMKLQKLAQLAKRTSMFDDPSLEIDELTGIIKRDIQSLNDGIAELQRVSARRGDAANKQSEEHSHTVVDSLRTRLKDATAEFKEVLTLRTDNLKVHNERRQLFSSQPDASSSLLERTPLLAAGGDSSGARTASSLFGGQPGGGGGGGAMQQQLALQQTDGYLSSRAEALQNVEATIVELGSIFTQLAEMVQAQGEMAQRIDENVEETLGNVDSAKAQLMRYLNSISSNRMLMIKVFLVLMLFMAVFVLFVA</sequence>
<comment type="caution">
    <text evidence="12">The sequence shown here is derived from an EMBL/GenBank/DDBJ whole genome shotgun (WGS) entry which is preliminary data.</text>
</comment>
<evidence type="ECO:0000256" key="7">
    <source>
        <dbReference type="ARBA" id="ARBA00023054"/>
    </source>
</evidence>
<evidence type="ECO:0000256" key="2">
    <source>
        <dbReference type="ARBA" id="ARBA00009063"/>
    </source>
</evidence>
<dbReference type="GO" id="GO:0031201">
    <property type="term" value="C:SNARE complex"/>
    <property type="evidence" value="ECO:0007669"/>
    <property type="project" value="TreeGrafter"/>
</dbReference>
<feature type="compositionally biased region" description="Gly residues" evidence="9">
    <location>
        <begin position="206"/>
        <end position="216"/>
    </location>
</feature>
<keyword evidence="3" id="KW-0813">Transport</keyword>
<dbReference type="InterPro" id="IPR000727">
    <property type="entry name" value="T_SNARE_dom"/>
</dbReference>
<name>A0A2V0P3R3_9CHLO</name>
<evidence type="ECO:0000256" key="8">
    <source>
        <dbReference type="ARBA" id="ARBA00023136"/>
    </source>
</evidence>
<dbReference type="GO" id="GO:0006886">
    <property type="term" value="P:intracellular protein transport"/>
    <property type="evidence" value="ECO:0007669"/>
    <property type="project" value="InterPro"/>
</dbReference>
<evidence type="ECO:0000256" key="5">
    <source>
        <dbReference type="ARBA" id="ARBA00022927"/>
    </source>
</evidence>
<evidence type="ECO:0000256" key="1">
    <source>
        <dbReference type="ARBA" id="ARBA00004211"/>
    </source>
</evidence>
<comment type="similarity">
    <text evidence="2">Belongs to the syntaxin family.</text>
</comment>
<dbReference type="PANTHER" id="PTHR19957">
    <property type="entry name" value="SYNTAXIN"/>
    <property type="match status" value="1"/>
</dbReference>
<gene>
    <name evidence="12" type="ORF">Rsub_04597</name>
</gene>
<dbReference type="InParanoid" id="A0A2V0P3R3"/>
<dbReference type="PANTHER" id="PTHR19957:SF3">
    <property type="entry name" value="SYNTAXIN-5"/>
    <property type="match status" value="1"/>
</dbReference>
<dbReference type="SMART" id="SM00397">
    <property type="entry name" value="t_SNARE"/>
    <property type="match status" value="1"/>
</dbReference>
<evidence type="ECO:0000256" key="10">
    <source>
        <dbReference type="SAM" id="Phobius"/>
    </source>
</evidence>
<evidence type="ECO:0000259" key="11">
    <source>
        <dbReference type="PROSITE" id="PS50192"/>
    </source>
</evidence>
<evidence type="ECO:0000256" key="6">
    <source>
        <dbReference type="ARBA" id="ARBA00022989"/>
    </source>
</evidence>
<dbReference type="STRING" id="307507.A0A2V0P3R3"/>
<organism evidence="12 13">
    <name type="scientific">Raphidocelis subcapitata</name>
    <dbReference type="NCBI Taxonomy" id="307507"/>
    <lineage>
        <taxon>Eukaryota</taxon>
        <taxon>Viridiplantae</taxon>
        <taxon>Chlorophyta</taxon>
        <taxon>core chlorophytes</taxon>
        <taxon>Chlorophyceae</taxon>
        <taxon>CS clade</taxon>
        <taxon>Sphaeropleales</taxon>
        <taxon>Selenastraceae</taxon>
        <taxon>Raphidocelis</taxon>
    </lineage>
</organism>
<keyword evidence="4 10" id="KW-0812">Transmembrane</keyword>
<dbReference type="InterPro" id="IPR010989">
    <property type="entry name" value="SNARE"/>
</dbReference>
<evidence type="ECO:0000256" key="3">
    <source>
        <dbReference type="ARBA" id="ARBA00022448"/>
    </source>
</evidence>
<dbReference type="InterPro" id="IPR006012">
    <property type="entry name" value="Syntaxin/epimorphin_CS"/>
</dbReference>
<dbReference type="InterPro" id="IPR045242">
    <property type="entry name" value="Syntaxin"/>
</dbReference>
<keyword evidence="5" id="KW-0653">Protein transport</keyword>
<dbReference type="InterPro" id="IPR021538">
    <property type="entry name" value="Syntaxin-5_N"/>
</dbReference>
<dbReference type="CDD" id="cd15844">
    <property type="entry name" value="SNARE_syntaxin5"/>
    <property type="match status" value="1"/>
</dbReference>
<evidence type="ECO:0000256" key="9">
    <source>
        <dbReference type="SAM" id="MobiDB-lite"/>
    </source>
</evidence>
<dbReference type="GO" id="GO:0006906">
    <property type="term" value="P:vesicle fusion"/>
    <property type="evidence" value="ECO:0007669"/>
    <property type="project" value="TreeGrafter"/>
</dbReference>
<dbReference type="SUPFAM" id="SSF47661">
    <property type="entry name" value="t-snare proteins"/>
    <property type="match status" value="1"/>
</dbReference>
<dbReference type="GO" id="GO:0048278">
    <property type="term" value="P:vesicle docking"/>
    <property type="evidence" value="ECO:0007669"/>
    <property type="project" value="TreeGrafter"/>
</dbReference>
<dbReference type="GO" id="GO:0006888">
    <property type="term" value="P:endoplasmic reticulum to Golgi vesicle-mediated transport"/>
    <property type="evidence" value="ECO:0007669"/>
    <property type="project" value="TreeGrafter"/>
</dbReference>
<evidence type="ECO:0000313" key="12">
    <source>
        <dbReference type="EMBL" id="GBF92493.1"/>
    </source>
</evidence>
<comment type="subcellular location">
    <subcellularLocation>
        <location evidence="1">Membrane</location>
        <topology evidence="1">Single-pass type IV membrane protein</topology>
    </subcellularLocation>
</comment>
<keyword evidence="13" id="KW-1185">Reference proteome</keyword>
<protein>
    <submittedName>
        <fullName evidence="12">Syntaxin-like</fullName>
    </submittedName>
</protein>
<reference evidence="12 13" key="1">
    <citation type="journal article" date="2018" name="Sci. Rep.">
        <title>Raphidocelis subcapitata (=Pseudokirchneriella subcapitata) provides an insight into genome evolution and environmental adaptations in the Sphaeropleales.</title>
        <authorList>
            <person name="Suzuki S."/>
            <person name="Yamaguchi H."/>
            <person name="Nakajima N."/>
            <person name="Kawachi M."/>
        </authorList>
    </citation>
    <scope>NUCLEOTIDE SEQUENCE [LARGE SCALE GENOMIC DNA]</scope>
    <source>
        <strain evidence="12 13">NIES-35</strain>
    </source>
</reference>
<dbReference type="PROSITE" id="PS00914">
    <property type="entry name" value="SYNTAXIN"/>
    <property type="match status" value="1"/>
</dbReference>
<dbReference type="Gene3D" id="1.20.58.70">
    <property type="match status" value="1"/>
</dbReference>